<dbReference type="OrthoDB" id="422206at2759"/>
<comment type="caution">
    <text evidence="6">The sequence shown here is derived from an EMBL/GenBank/DDBJ whole genome shotgun (WGS) entry which is preliminary data.</text>
</comment>
<evidence type="ECO:0000256" key="5">
    <source>
        <dbReference type="SAM" id="Phobius"/>
    </source>
</evidence>
<gene>
    <name evidence="6" type="ORF">CcCBS67573_g04221</name>
</gene>
<dbReference type="InterPro" id="IPR036259">
    <property type="entry name" value="MFS_trans_sf"/>
</dbReference>
<evidence type="ECO:0000256" key="2">
    <source>
        <dbReference type="ARBA" id="ARBA00022692"/>
    </source>
</evidence>
<evidence type="ECO:0000256" key="1">
    <source>
        <dbReference type="ARBA" id="ARBA00004141"/>
    </source>
</evidence>
<dbReference type="GO" id="GO:0016020">
    <property type="term" value="C:membrane"/>
    <property type="evidence" value="ECO:0007669"/>
    <property type="project" value="UniProtKB-SubCell"/>
</dbReference>
<dbReference type="AlphaFoldDB" id="A0A507FGR1"/>
<comment type="subcellular location">
    <subcellularLocation>
        <location evidence="1">Membrane</location>
        <topology evidence="1">Multi-pass membrane protein</topology>
    </subcellularLocation>
</comment>
<keyword evidence="3 5" id="KW-1133">Transmembrane helix</keyword>
<feature type="transmembrane region" description="Helical" evidence="5">
    <location>
        <begin position="402"/>
        <end position="420"/>
    </location>
</feature>
<dbReference type="Pfam" id="PF07690">
    <property type="entry name" value="MFS_1"/>
    <property type="match status" value="1"/>
</dbReference>
<proteinExistence type="predicted"/>
<sequence>MLPETLNLDEVVTSQKDHKARLYPLRFAVGAGVFFANINSAILWATYASVTPTTAKFYNCSEWTINQLSLYVTLAFIPFAYPSMWVLDTWGLRAATLIGTWGAVLGALIRYLSFLAPTSGRLPMLFAGQILVGIANPFTLNSPPKVCALWFGERERLTANTVMSLALYAGTAVVLAVAPAIVKGDPENVNTLNLVTFIVCLVLGLTSFFVYDKPATPPSKSAEETSLPFMEGLKNILTNWQFWLMFVVFGVVNGVFETYITLISDYIVPYGYTETDAGTLGVITIGTGTVSSLLLGVLLDRSKQHRIYLKLLCGVMLLGVTGVYFTASNVERKSFLFLSTAVMGAGGFPLTPIALELGVECTHPVGEGTSGTLLHLSAQISGIVILVVSNALRTENGELGNALIWLCACSGLVCVVAPFYNAPNRRMELEALGNSSASTFITTD</sequence>
<dbReference type="InterPro" id="IPR049680">
    <property type="entry name" value="FLVCR1-2_SLC49-like"/>
</dbReference>
<feature type="transmembrane region" description="Helical" evidence="5">
    <location>
        <begin position="240"/>
        <end position="260"/>
    </location>
</feature>
<name>A0A507FGR1_9FUNG</name>
<feature type="transmembrane region" description="Helical" evidence="5">
    <location>
        <begin position="280"/>
        <end position="299"/>
    </location>
</feature>
<dbReference type="EMBL" id="QEAP01000122">
    <property type="protein sequence ID" value="TPX74518.1"/>
    <property type="molecule type" value="Genomic_DNA"/>
</dbReference>
<feature type="transmembrane region" description="Helical" evidence="5">
    <location>
        <begin position="68"/>
        <end position="87"/>
    </location>
</feature>
<dbReference type="SUPFAM" id="SSF103473">
    <property type="entry name" value="MFS general substrate transporter"/>
    <property type="match status" value="1"/>
</dbReference>
<organism evidence="6 7">
    <name type="scientific">Chytriomyces confervae</name>
    <dbReference type="NCBI Taxonomy" id="246404"/>
    <lineage>
        <taxon>Eukaryota</taxon>
        <taxon>Fungi</taxon>
        <taxon>Fungi incertae sedis</taxon>
        <taxon>Chytridiomycota</taxon>
        <taxon>Chytridiomycota incertae sedis</taxon>
        <taxon>Chytridiomycetes</taxon>
        <taxon>Chytridiales</taxon>
        <taxon>Chytriomycetaceae</taxon>
        <taxon>Chytriomyces</taxon>
    </lineage>
</organism>
<feature type="transmembrane region" description="Helical" evidence="5">
    <location>
        <begin position="336"/>
        <end position="359"/>
    </location>
</feature>
<keyword evidence="2 5" id="KW-0812">Transmembrane</keyword>
<dbReference type="PANTHER" id="PTHR10924:SF6">
    <property type="entry name" value="SOLUTE CARRIER FAMILY 49 MEMBER A3"/>
    <property type="match status" value="1"/>
</dbReference>
<keyword evidence="7" id="KW-1185">Reference proteome</keyword>
<evidence type="ECO:0000313" key="6">
    <source>
        <dbReference type="EMBL" id="TPX74518.1"/>
    </source>
</evidence>
<accession>A0A507FGR1</accession>
<evidence type="ECO:0000256" key="3">
    <source>
        <dbReference type="ARBA" id="ARBA00022989"/>
    </source>
</evidence>
<feature type="transmembrane region" description="Helical" evidence="5">
    <location>
        <begin position="311"/>
        <end position="330"/>
    </location>
</feature>
<dbReference type="PANTHER" id="PTHR10924">
    <property type="entry name" value="MAJOR FACILITATOR SUPERFAMILY PROTEIN-RELATED"/>
    <property type="match status" value="1"/>
</dbReference>
<dbReference type="InterPro" id="IPR011701">
    <property type="entry name" value="MFS"/>
</dbReference>
<feature type="transmembrane region" description="Helical" evidence="5">
    <location>
        <begin position="25"/>
        <end position="48"/>
    </location>
</feature>
<evidence type="ECO:0008006" key="8">
    <source>
        <dbReference type="Google" id="ProtNLM"/>
    </source>
</evidence>
<protein>
    <recommendedName>
        <fullName evidence="8">Major facilitator superfamily (MFS) profile domain-containing protein</fullName>
    </recommendedName>
</protein>
<feature type="transmembrane region" description="Helical" evidence="5">
    <location>
        <begin position="161"/>
        <end position="182"/>
    </location>
</feature>
<reference evidence="6 7" key="1">
    <citation type="journal article" date="2019" name="Sci. Rep.">
        <title>Comparative genomics of chytrid fungi reveal insights into the obligate biotrophic and pathogenic lifestyle of Synchytrium endobioticum.</title>
        <authorList>
            <person name="van de Vossenberg B.T.L.H."/>
            <person name="Warris S."/>
            <person name="Nguyen H.D.T."/>
            <person name="van Gent-Pelzer M.P.E."/>
            <person name="Joly D.L."/>
            <person name="van de Geest H.C."/>
            <person name="Bonants P.J.M."/>
            <person name="Smith D.S."/>
            <person name="Levesque C.A."/>
            <person name="van der Lee T.A.J."/>
        </authorList>
    </citation>
    <scope>NUCLEOTIDE SEQUENCE [LARGE SCALE GENOMIC DNA]</scope>
    <source>
        <strain evidence="6 7">CBS 675.73</strain>
    </source>
</reference>
<feature type="transmembrane region" description="Helical" evidence="5">
    <location>
        <begin position="94"/>
        <end position="116"/>
    </location>
</feature>
<evidence type="ECO:0000256" key="4">
    <source>
        <dbReference type="ARBA" id="ARBA00023136"/>
    </source>
</evidence>
<dbReference type="Proteomes" id="UP000320333">
    <property type="component" value="Unassembled WGS sequence"/>
</dbReference>
<keyword evidence="4 5" id="KW-0472">Membrane</keyword>
<feature type="transmembrane region" description="Helical" evidence="5">
    <location>
        <begin position="194"/>
        <end position="211"/>
    </location>
</feature>
<dbReference type="GO" id="GO:0022857">
    <property type="term" value="F:transmembrane transporter activity"/>
    <property type="evidence" value="ECO:0007669"/>
    <property type="project" value="InterPro"/>
</dbReference>
<evidence type="ECO:0000313" key="7">
    <source>
        <dbReference type="Proteomes" id="UP000320333"/>
    </source>
</evidence>
<feature type="transmembrane region" description="Helical" evidence="5">
    <location>
        <begin position="371"/>
        <end position="390"/>
    </location>
</feature>
<dbReference type="Gene3D" id="1.20.1250.20">
    <property type="entry name" value="MFS general substrate transporter like domains"/>
    <property type="match status" value="2"/>
</dbReference>